<name>A0A0E9XAL0_ANGAN</name>
<accession>A0A0E9XAL0</accession>
<evidence type="ECO:0000313" key="1">
    <source>
        <dbReference type="EMBL" id="JAH99777.1"/>
    </source>
</evidence>
<organism evidence="1">
    <name type="scientific">Anguilla anguilla</name>
    <name type="common">European freshwater eel</name>
    <name type="synonym">Muraena anguilla</name>
    <dbReference type="NCBI Taxonomy" id="7936"/>
    <lineage>
        <taxon>Eukaryota</taxon>
        <taxon>Metazoa</taxon>
        <taxon>Chordata</taxon>
        <taxon>Craniata</taxon>
        <taxon>Vertebrata</taxon>
        <taxon>Euteleostomi</taxon>
        <taxon>Actinopterygii</taxon>
        <taxon>Neopterygii</taxon>
        <taxon>Teleostei</taxon>
        <taxon>Anguilliformes</taxon>
        <taxon>Anguillidae</taxon>
        <taxon>Anguilla</taxon>
    </lineage>
</organism>
<reference evidence="1" key="2">
    <citation type="journal article" date="2015" name="Fish Shellfish Immunol.">
        <title>Early steps in the European eel (Anguilla anguilla)-Vibrio vulnificus interaction in the gills: Role of the RtxA13 toxin.</title>
        <authorList>
            <person name="Callol A."/>
            <person name="Pajuelo D."/>
            <person name="Ebbesson L."/>
            <person name="Teles M."/>
            <person name="MacKenzie S."/>
            <person name="Amaro C."/>
        </authorList>
    </citation>
    <scope>NUCLEOTIDE SEQUENCE</scope>
</reference>
<proteinExistence type="predicted"/>
<dbReference type="AlphaFoldDB" id="A0A0E9XAL0"/>
<sequence>MCCSMVVSPSQSPLVNSTIVCLQTLSLRSSRCSTADLLCSSLNAELTLMTRKRAQGPGGHRDTLRTISCLSSSAVSFTEYFPTSLVCRPQ</sequence>
<protein>
    <submittedName>
        <fullName evidence="1">Uncharacterized protein</fullName>
    </submittedName>
</protein>
<dbReference type="EMBL" id="GBXM01008800">
    <property type="protein sequence ID" value="JAH99777.1"/>
    <property type="molecule type" value="Transcribed_RNA"/>
</dbReference>
<reference evidence="1" key="1">
    <citation type="submission" date="2014-11" db="EMBL/GenBank/DDBJ databases">
        <authorList>
            <person name="Amaro Gonzalez C."/>
        </authorList>
    </citation>
    <scope>NUCLEOTIDE SEQUENCE</scope>
</reference>